<keyword evidence="2" id="KW-1185">Reference proteome</keyword>
<dbReference type="RefSeq" id="WP_378112126.1">
    <property type="nucleotide sequence ID" value="NZ_JBHSNC010000038.1"/>
</dbReference>
<protein>
    <submittedName>
        <fullName evidence="1">Uncharacterized protein</fullName>
    </submittedName>
</protein>
<accession>A0ABW0R4L6</accession>
<evidence type="ECO:0000313" key="2">
    <source>
        <dbReference type="Proteomes" id="UP001596108"/>
    </source>
</evidence>
<name>A0ABW0R4L6_9BACL</name>
<proteinExistence type="predicted"/>
<organism evidence="1 2">
    <name type="scientific">Cohnella yongneupensis</name>
    <dbReference type="NCBI Taxonomy" id="425006"/>
    <lineage>
        <taxon>Bacteria</taxon>
        <taxon>Bacillati</taxon>
        <taxon>Bacillota</taxon>
        <taxon>Bacilli</taxon>
        <taxon>Bacillales</taxon>
        <taxon>Paenibacillaceae</taxon>
        <taxon>Cohnella</taxon>
    </lineage>
</organism>
<evidence type="ECO:0000313" key="1">
    <source>
        <dbReference type="EMBL" id="MFC5530184.1"/>
    </source>
</evidence>
<dbReference type="Proteomes" id="UP001596108">
    <property type="component" value="Unassembled WGS sequence"/>
</dbReference>
<reference evidence="2" key="1">
    <citation type="journal article" date="2019" name="Int. J. Syst. Evol. Microbiol.">
        <title>The Global Catalogue of Microorganisms (GCM) 10K type strain sequencing project: providing services to taxonomists for standard genome sequencing and annotation.</title>
        <authorList>
            <consortium name="The Broad Institute Genomics Platform"/>
            <consortium name="The Broad Institute Genome Sequencing Center for Infectious Disease"/>
            <person name="Wu L."/>
            <person name="Ma J."/>
        </authorList>
    </citation>
    <scope>NUCLEOTIDE SEQUENCE [LARGE SCALE GENOMIC DNA]</scope>
    <source>
        <strain evidence="2">CGMCC 1.18578</strain>
    </source>
</reference>
<dbReference type="EMBL" id="JBHSNC010000038">
    <property type="protein sequence ID" value="MFC5530184.1"/>
    <property type="molecule type" value="Genomic_DNA"/>
</dbReference>
<sequence length="61" mass="6868">MLPNARDYEVLVETRRAEVETLLEENQKGRDTLPSSTDAKRKPLASVAFGNIRSLLRKIGL</sequence>
<comment type="caution">
    <text evidence="1">The sequence shown here is derived from an EMBL/GenBank/DDBJ whole genome shotgun (WGS) entry which is preliminary data.</text>
</comment>
<gene>
    <name evidence="1" type="ORF">ACFPQ4_12175</name>
</gene>